<dbReference type="PROSITE" id="PS00867">
    <property type="entry name" value="CPSASE_2"/>
    <property type="match status" value="1"/>
</dbReference>
<dbReference type="EMBL" id="NSKD01000002">
    <property type="protein sequence ID" value="PAU81084.1"/>
    <property type="molecule type" value="Genomic_DNA"/>
</dbReference>
<dbReference type="GO" id="GO:0005524">
    <property type="term" value="F:ATP binding"/>
    <property type="evidence" value="ECO:0007669"/>
    <property type="project" value="UniProtKB-UniRule"/>
</dbReference>
<evidence type="ECO:0000256" key="4">
    <source>
        <dbReference type="ARBA" id="ARBA00019707"/>
    </source>
</evidence>
<dbReference type="GO" id="GO:0033990">
    <property type="term" value="F:ectoine synthase activity"/>
    <property type="evidence" value="ECO:0007669"/>
    <property type="project" value="UniProtKB-EC"/>
</dbReference>
<comment type="catalytic activity">
    <reaction evidence="7">
        <text>(2S)-4-acetamido-2-aminobutanoate = L-ectoine + H2O</text>
        <dbReference type="Rhea" id="RHEA:17281"/>
        <dbReference type="ChEBI" id="CHEBI:15377"/>
        <dbReference type="ChEBI" id="CHEBI:58515"/>
        <dbReference type="ChEBI" id="CHEBI:58929"/>
        <dbReference type="EC" id="4.2.1.108"/>
    </reaction>
</comment>
<evidence type="ECO:0000259" key="9">
    <source>
        <dbReference type="PROSITE" id="PS50975"/>
    </source>
</evidence>
<evidence type="ECO:0000256" key="2">
    <source>
        <dbReference type="ARBA" id="ARBA00009637"/>
    </source>
</evidence>
<evidence type="ECO:0000256" key="6">
    <source>
        <dbReference type="ARBA" id="ARBA00033271"/>
    </source>
</evidence>
<evidence type="ECO:0000256" key="5">
    <source>
        <dbReference type="ARBA" id="ARBA00023239"/>
    </source>
</evidence>
<dbReference type="InterPro" id="IPR005479">
    <property type="entry name" value="CPAse_ATP-bd"/>
</dbReference>
<protein>
    <recommendedName>
        <fullName evidence="4">L-ectoine synthase</fullName>
        <ecNumber evidence="3">4.2.1.108</ecNumber>
    </recommendedName>
    <alternativeName>
        <fullName evidence="6">N-acetyldiaminobutyrate dehydratase</fullName>
    </alternativeName>
</protein>
<dbReference type="InterPro" id="IPR011051">
    <property type="entry name" value="RmlC_Cupin_sf"/>
</dbReference>
<dbReference type="CDD" id="cd06978">
    <property type="entry name" value="cupin_EctC"/>
    <property type="match status" value="1"/>
</dbReference>
<dbReference type="GO" id="GO:0019491">
    <property type="term" value="P:ectoine biosynthetic process"/>
    <property type="evidence" value="ECO:0007669"/>
    <property type="project" value="UniProtKB-UniPathway"/>
</dbReference>
<keyword evidence="10" id="KW-0436">Ligase</keyword>
<dbReference type="PANTHER" id="PTHR39289">
    <property type="match status" value="1"/>
</dbReference>
<evidence type="ECO:0000256" key="7">
    <source>
        <dbReference type="ARBA" id="ARBA00048714"/>
    </source>
</evidence>
<dbReference type="InterPro" id="IPR014710">
    <property type="entry name" value="RmlC-like_jellyroll"/>
</dbReference>
<dbReference type="EC" id="4.2.1.108" evidence="3"/>
<comment type="pathway">
    <text evidence="1">Amine and polyamine biosynthesis; ectoine biosynthesis; L-ectoine from L-aspartate 4-semialdehyde: step 3/3.</text>
</comment>
<evidence type="ECO:0000313" key="10">
    <source>
        <dbReference type="EMBL" id="PAU81084.1"/>
    </source>
</evidence>
<name>A0A2A2F8N8_9GAMM</name>
<reference evidence="10 11" key="1">
    <citation type="submission" date="2017-08" db="EMBL/GenBank/DDBJ databases">
        <title>Halovibrio sewagensis sp. nov., isolated from wastewater of high salinity.</title>
        <authorList>
            <person name="Dong X."/>
            <person name="Zhang G."/>
        </authorList>
    </citation>
    <scope>NUCLEOTIDE SEQUENCE [LARGE SCALE GENOMIC DNA]</scope>
    <source>
        <strain evidence="10 11">YL5-2</strain>
    </source>
</reference>
<dbReference type="RefSeq" id="WP_095616810.1">
    <property type="nucleotide sequence ID" value="NZ_NSKD01000002.1"/>
</dbReference>
<keyword evidence="11" id="KW-1185">Reference proteome</keyword>
<evidence type="ECO:0000256" key="8">
    <source>
        <dbReference type="PROSITE-ProRule" id="PRU00409"/>
    </source>
</evidence>
<organism evidence="10 11">
    <name type="scientific">Halovibrio salipaludis</name>
    <dbReference type="NCBI Taxonomy" id="2032626"/>
    <lineage>
        <taxon>Bacteria</taxon>
        <taxon>Pseudomonadati</taxon>
        <taxon>Pseudomonadota</taxon>
        <taxon>Gammaproteobacteria</taxon>
        <taxon>Oceanospirillales</taxon>
        <taxon>Halomonadaceae</taxon>
        <taxon>Halovibrio</taxon>
    </lineage>
</organism>
<keyword evidence="5" id="KW-0456">Lyase</keyword>
<dbReference type="InterPro" id="IPR011761">
    <property type="entry name" value="ATP-grasp"/>
</dbReference>
<dbReference type="SUPFAM" id="SSF51182">
    <property type="entry name" value="RmlC-like cupins"/>
    <property type="match status" value="1"/>
</dbReference>
<dbReference type="Gene3D" id="2.60.120.10">
    <property type="entry name" value="Jelly Rolls"/>
    <property type="match status" value="1"/>
</dbReference>
<dbReference type="Pfam" id="PF13535">
    <property type="entry name" value="ATP-grasp_4"/>
    <property type="match status" value="1"/>
</dbReference>
<dbReference type="InterPro" id="IPR010462">
    <property type="entry name" value="Ectoine_synth"/>
</dbReference>
<evidence type="ECO:0000313" key="11">
    <source>
        <dbReference type="Proteomes" id="UP000218896"/>
    </source>
</evidence>
<dbReference type="UniPathway" id="UPA00067">
    <property type="reaction ID" value="UER00123"/>
</dbReference>
<dbReference type="PANTHER" id="PTHR39289:SF1">
    <property type="entry name" value="L-ECTOINE SYNTHASE"/>
    <property type="match status" value="1"/>
</dbReference>
<dbReference type="PROSITE" id="PS50975">
    <property type="entry name" value="ATP_GRASP"/>
    <property type="match status" value="1"/>
</dbReference>
<keyword evidence="8" id="KW-0547">Nucleotide-binding</keyword>
<dbReference type="Gene3D" id="3.30.470.20">
    <property type="entry name" value="ATP-grasp fold, B domain"/>
    <property type="match status" value="1"/>
</dbReference>
<comment type="similarity">
    <text evidence="2">Belongs to the ectoine synthase family.</text>
</comment>
<feature type="domain" description="ATP-grasp" evidence="9">
    <location>
        <begin position="235"/>
        <end position="450"/>
    </location>
</feature>
<keyword evidence="8" id="KW-0067">ATP-binding</keyword>
<dbReference type="GO" id="GO:0046872">
    <property type="term" value="F:metal ion binding"/>
    <property type="evidence" value="ECO:0007669"/>
    <property type="project" value="InterPro"/>
</dbReference>
<evidence type="ECO:0000256" key="1">
    <source>
        <dbReference type="ARBA" id="ARBA00005181"/>
    </source>
</evidence>
<accession>A0A2A2F8N8</accession>
<dbReference type="Proteomes" id="UP000218896">
    <property type="component" value="Unassembled WGS sequence"/>
</dbReference>
<dbReference type="SUPFAM" id="SSF56059">
    <property type="entry name" value="Glutathione synthetase ATP-binding domain-like"/>
    <property type="match status" value="1"/>
</dbReference>
<dbReference type="NCBIfam" id="NF009806">
    <property type="entry name" value="PRK13290.1"/>
    <property type="match status" value="1"/>
</dbReference>
<gene>
    <name evidence="10" type="ORF">CK501_05845</name>
</gene>
<dbReference type="AlphaFoldDB" id="A0A2A2F8N8"/>
<dbReference type="OrthoDB" id="8441067at2"/>
<sequence length="556" mass="64615">MIYRHVNELADTNRVVSGPNYSSRRLIRRDDRMGYSLHDTIMQAGTENRFWHRHHMETVYCIRGEGEVETIRDGTRHPLNPGAVYALSQNEEYVVRAHTELQLLCVYYPALAGHEIEDENGSFNLFAEETIFVIGLNDFNREMLATIDMADHYNFVPLLNSRQILEQQKYEIQDIIQQAKKQIREHKGAVDGVIHYIDFPVSTIVPIICDAFDLASASLESVLKCEHKYWSRIEQRAVVPDNIPTFTAFNPFDEQALDRVLEVMDFPFWIKPVKSFSSYLGFRIDEASQFHEAMKEVRDNIGRFSGPFNYLLDMVTMPPEFDEIGGEYCIAESIIGGMQCTQEGFSCKGEVEVYGTVDSFREANLTTFSSYQYPTILPDEVQERMTEITQKVVRHIGYDNAPFNIEYFWDREKDQIWLLEINTRISESHCRLFQKVDGRSHHQVAVELAAGRRPTFPHRQGKFEVSGKFFLREWEDAYVAQVPSEETVRRIEQEIIPDSTIQVVAEPGQRLSDLMDQDSYSYRVALLFLGGSSKQDLEKKRRQCEELLYQEFVFER</sequence>
<dbReference type="Pfam" id="PF06339">
    <property type="entry name" value="Ectoine_synth"/>
    <property type="match status" value="1"/>
</dbReference>
<evidence type="ECO:0000256" key="3">
    <source>
        <dbReference type="ARBA" id="ARBA00013192"/>
    </source>
</evidence>
<dbReference type="GO" id="GO:0016874">
    <property type="term" value="F:ligase activity"/>
    <property type="evidence" value="ECO:0007669"/>
    <property type="project" value="UniProtKB-KW"/>
</dbReference>
<comment type="caution">
    <text evidence="10">The sequence shown here is derived from an EMBL/GenBank/DDBJ whole genome shotgun (WGS) entry which is preliminary data.</text>
</comment>
<proteinExistence type="inferred from homology"/>